<keyword evidence="5 6" id="KW-0472">Membrane</keyword>
<dbReference type="Proteomes" id="UP000824211">
    <property type="component" value="Unassembled WGS sequence"/>
</dbReference>
<dbReference type="EMBL" id="DWXX01000083">
    <property type="protein sequence ID" value="HJB58980.1"/>
    <property type="molecule type" value="Genomic_DNA"/>
</dbReference>
<dbReference type="GO" id="GO:0005886">
    <property type="term" value="C:plasma membrane"/>
    <property type="evidence" value="ECO:0007669"/>
    <property type="project" value="UniProtKB-SubCell"/>
</dbReference>
<evidence type="ECO:0000256" key="2">
    <source>
        <dbReference type="ARBA" id="ARBA00022475"/>
    </source>
</evidence>
<accession>A0A9D2S834</accession>
<keyword evidence="4 6" id="KW-1133">Transmembrane helix</keyword>
<dbReference type="InterPro" id="IPR005899">
    <property type="entry name" value="Na_pump_deCOase"/>
</dbReference>
<proteinExistence type="predicted"/>
<evidence type="ECO:0000313" key="8">
    <source>
        <dbReference type="Proteomes" id="UP000824211"/>
    </source>
</evidence>
<sequence>MEGTFLTVPQALLVAFCGLLIVFIMLAALSGIMYLLSKALNAAPKQEAAGAPAAPTAPAAPAAPAKAPAGQTYAGQVALVGVDEKTAACLMAIVSEETNIPLDELVFRKIEAL</sequence>
<comment type="caution">
    <text evidence="7">The sequence shown here is derived from an EMBL/GenBank/DDBJ whole genome shotgun (WGS) entry which is preliminary data.</text>
</comment>
<evidence type="ECO:0000256" key="1">
    <source>
        <dbReference type="ARBA" id="ARBA00004236"/>
    </source>
</evidence>
<evidence type="ECO:0000256" key="5">
    <source>
        <dbReference type="ARBA" id="ARBA00023136"/>
    </source>
</evidence>
<reference evidence="7" key="1">
    <citation type="journal article" date="2021" name="PeerJ">
        <title>Extensive microbial diversity within the chicken gut microbiome revealed by metagenomics and culture.</title>
        <authorList>
            <person name="Gilroy R."/>
            <person name="Ravi A."/>
            <person name="Getino M."/>
            <person name="Pursley I."/>
            <person name="Horton D.L."/>
            <person name="Alikhan N.F."/>
            <person name="Baker D."/>
            <person name="Gharbi K."/>
            <person name="Hall N."/>
            <person name="Watson M."/>
            <person name="Adriaenssens E.M."/>
            <person name="Foster-Nyarko E."/>
            <person name="Jarju S."/>
            <person name="Secka A."/>
            <person name="Antonio M."/>
            <person name="Oren A."/>
            <person name="Chaudhuri R.R."/>
            <person name="La Ragione R."/>
            <person name="Hildebrand F."/>
            <person name="Pallen M.J."/>
        </authorList>
    </citation>
    <scope>NUCLEOTIDE SEQUENCE</scope>
    <source>
        <strain evidence="7">ChiHjej9B8-13557</strain>
    </source>
</reference>
<reference evidence="7" key="2">
    <citation type="submission" date="2021-04" db="EMBL/GenBank/DDBJ databases">
        <authorList>
            <person name="Gilroy R."/>
        </authorList>
    </citation>
    <scope>NUCLEOTIDE SEQUENCE</scope>
    <source>
        <strain evidence="7">ChiHjej9B8-13557</strain>
    </source>
</reference>
<keyword evidence="3 6" id="KW-0812">Transmembrane</keyword>
<evidence type="ECO:0000256" key="3">
    <source>
        <dbReference type="ARBA" id="ARBA00022692"/>
    </source>
</evidence>
<keyword evidence="2" id="KW-1003">Cell membrane</keyword>
<dbReference type="GO" id="GO:0015081">
    <property type="term" value="F:sodium ion transmembrane transporter activity"/>
    <property type="evidence" value="ECO:0007669"/>
    <property type="project" value="InterPro"/>
</dbReference>
<evidence type="ECO:0000256" key="6">
    <source>
        <dbReference type="SAM" id="Phobius"/>
    </source>
</evidence>
<dbReference type="GO" id="GO:0036376">
    <property type="term" value="P:sodium ion export across plasma membrane"/>
    <property type="evidence" value="ECO:0007669"/>
    <property type="project" value="InterPro"/>
</dbReference>
<organism evidence="7 8">
    <name type="scientific">Candidatus Faecalibacterium faecipullorum</name>
    <dbReference type="NCBI Taxonomy" id="2838578"/>
    <lineage>
        <taxon>Bacteria</taxon>
        <taxon>Bacillati</taxon>
        <taxon>Bacillota</taxon>
        <taxon>Clostridia</taxon>
        <taxon>Eubacteriales</taxon>
        <taxon>Oscillospiraceae</taxon>
        <taxon>Faecalibacterium</taxon>
    </lineage>
</organism>
<dbReference type="Pfam" id="PF04277">
    <property type="entry name" value="OAD_gamma"/>
    <property type="match status" value="1"/>
</dbReference>
<comment type="subcellular location">
    <subcellularLocation>
        <location evidence="1">Cell membrane</location>
    </subcellularLocation>
</comment>
<evidence type="ECO:0000313" key="7">
    <source>
        <dbReference type="EMBL" id="HJB58980.1"/>
    </source>
</evidence>
<name>A0A9D2S834_9FIRM</name>
<feature type="transmembrane region" description="Helical" evidence="6">
    <location>
        <begin position="12"/>
        <end position="36"/>
    </location>
</feature>
<gene>
    <name evidence="7" type="ORF">H9771_04870</name>
</gene>
<evidence type="ECO:0000256" key="4">
    <source>
        <dbReference type="ARBA" id="ARBA00022989"/>
    </source>
</evidence>
<dbReference type="AlphaFoldDB" id="A0A9D2S834"/>
<protein>
    <submittedName>
        <fullName evidence="7">OadG family protein</fullName>
    </submittedName>
</protein>